<accession>A0A0E3SIX4</accession>
<dbReference type="Proteomes" id="UP000033066">
    <property type="component" value="Chromosome"/>
</dbReference>
<feature type="transmembrane region" description="Helical" evidence="1">
    <location>
        <begin position="176"/>
        <end position="194"/>
    </location>
</feature>
<dbReference type="PANTHER" id="PTHR37312">
    <property type="entry name" value="MEMBRANE-BOUND ACYLTRANSFERASE YKRP-RELATED"/>
    <property type="match status" value="1"/>
</dbReference>
<dbReference type="GeneID" id="24788336"/>
<name>A0A0E3SIX4_METBA</name>
<dbReference type="GO" id="GO:0016747">
    <property type="term" value="F:acyltransferase activity, transferring groups other than amino-acyl groups"/>
    <property type="evidence" value="ECO:0007669"/>
    <property type="project" value="InterPro"/>
</dbReference>
<dbReference type="HOGENOM" id="CLU_023915_4_1_2"/>
<keyword evidence="4" id="KW-1185">Reference proteome</keyword>
<dbReference type="GO" id="GO:0016757">
    <property type="term" value="F:glycosyltransferase activity"/>
    <property type="evidence" value="ECO:0007669"/>
    <property type="project" value="UniProtKB-KW"/>
</dbReference>
<keyword evidence="1" id="KW-0812">Transmembrane</keyword>
<feature type="domain" description="Acyltransferase 3" evidence="2">
    <location>
        <begin position="4"/>
        <end position="339"/>
    </location>
</feature>
<feature type="transmembrane region" description="Helical" evidence="1">
    <location>
        <begin position="328"/>
        <end position="351"/>
    </location>
</feature>
<proteinExistence type="predicted"/>
<evidence type="ECO:0000313" key="3">
    <source>
        <dbReference type="EMBL" id="AKB81421.1"/>
    </source>
</evidence>
<dbReference type="OrthoDB" id="137485at2157"/>
<dbReference type="EC" id="2.4.1.-" evidence="3"/>
<keyword evidence="3" id="KW-0808">Transferase</keyword>
<keyword evidence="1" id="KW-0472">Membrane</keyword>
<feature type="transmembrane region" description="Helical" evidence="1">
    <location>
        <begin position="125"/>
        <end position="141"/>
    </location>
</feature>
<feature type="transmembrane region" description="Helical" evidence="1">
    <location>
        <begin position="153"/>
        <end position="170"/>
    </location>
</feature>
<dbReference type="EMBL" id="CP009517">
    <property type="protein sequence ID" value="AKB81421.1"/>
    <property type="molecule type" value="Genomic_DNA"/>
</dbReference>
<dbReference type="Pfam" id="PF01757">
    <property type="entry name" value="Acyl_transf_3"/>
    <property type="match status" value="1"/>
</dbReference>
<evidence type="ECO:0000256" key="1">
    <source>
        <dbReference type="SAM" id="Phobius"/>
    </source>
</evidence>
<gene>
    <name evidence="3" type="ORF">MSBR3_0843</name>
</gene>
<feature type="transmembrane region" description="Helical" evidence="1">
    <location>
        <begin position="224"/>
        <end position="241"/>
    </location>
</feature>
<dbReference type="InterPro" id="IPR002656">
    <property type="entry name" value="Acyl_transf_3_dom"/>
</dbReference>
<feature type="transmembrane region" description="Helical" evidence="1">
    <location>
        <begin position="68"/>
        <end position="87"/>
    </location>
</feature>
<reference evidence="3" key="1">
    <citation type="submission" date="2014-07" db="EMBL/GenBank/DDBJ databases">
        <title>Methanogenic archaea and the global carbon cycle.</title>
        <authorList>
            <person name="Henriksen J.R."/>
            <person name="Luke J."/>
            <person name="Reinhart S."/>
            <person name="Benedict M.N."/>
            <person name="Youngblut N.D."/>
            <person name="Metcalf M.E."/>
            <person name="Whitaker R.J."/>
            <person name="Metcalf W.W."/>
        </authorList>
    </citation>
    <scope>NUCLEOTIDE SEQUENCE [LARGE SCALE GENOMIC DNA]</scope>
    <source>
        <strain evidence="3">3</strain>
    </source>
</reference>
<keyword evidence="1" id="KW-1133">Transmembrane helix</keyword>
<evidence type="ECO:0000259" key="2">
    <source>
        <dbReference type="Pfam" id="PF01757"/>
    </source>
</evidence>
<dbReference type="RefSeq" id="WP_048106761.1">
    <property type="nucleotide sequence ID" value="NZ_CP009517.1"/>
</dbReference>
<dbReference type="PANTHER" id="PTHR37312:SF1">
    <property type="entry name" value="MEMBRANE-BOUND ACYLTRANSFERASE YKRP-RELATED"/>
    <property type="match status" value="1"/>
</dbReference>
<sequence length="376" mass="43292">MRLHWIDTLKGIGIILVVLAHYSLPISFDTYIFSFHMPLFFFISGFLFDFGKYAESASVFVKERFKSLIVPYFCFAVITCIFCFLLDELYTPKITSIKFFENSMLHGISHILVAFGPAISYNPPLWFLTCLFVTELLFYVLAKKYYGEPRRLVFWLIIAGVTGYLYPAYVPFRIPWNIDVALVAIVFYGAGNLFRKFTETESRSSFSLKLESGFIEKLSKIERYLPLIPALLSLLYLGYLLKFPTDDKVNMNVLKYGDFFSFYLFAFSGIFTSVYLSRKFVNSKVFEYYGRNSLIILALHFPLKDVLIKLVIILLGVDTEYIHYNAGFALGLTVLSLILLVPVISAINNYFPFILGKKGSYKGFESIKARFRKSVD</sequence>
<feature type="transmembrane region" description="Helical" evidence="1">
    <location>
        <begin position="293"/>
        <end position="316"/>
    </location>
</feature>
<dbReference type="KEGG" id="mbak:MSBR3_0843"/>
<keyword evidence="3" id="KW-0328">Glycosyltransferase</keyword>
<organism evidence="3 4">
    <name type="scientific">Methanosarcina barkeri 3</name>
    <dbReference type="NCBI Taxonomy" id="1434107"/>
    <lineage>
        <taxon>Archaea</taxon>
        <taxon>Methanobacteriati</taxon>
        <taxon>Methanobacteriota</taxon>
        <taxon>Stenosarchaea group</taxon>
        <taxon>Methanomicrobia</taxon>
        <taxon>Methanosarcinales</taxon>
        <taxon>Methanosarcinaceae</taxon>
        <taxon>Methanosarcina</taxon>
    </lineage>
</organism>
<dbReference type="AlphaFoldDB" id="A0A0E3SIX4"/>
<dbReference type="PATRIC" id="fig|1434107.4.peg.1116"/>
<protein>
    <submittedName>
        <fullName evidence="3">Glycosyltransferase</fullName>
        <ecNumber evidence="3">2.4.1.-</ecNumber>
    </submittedName>
</protein>
<feature type="transmembrane region" description="Helical" evidence="1">
    <location>
        <begin position="261"/>
        <end position="281"/>
    </location>
</feature>
<evidence type="ECO:0000313" key="4">
    <source>
        <dbReference type="Proteomes" id="UP000033066"/>
    </source>
</evidence>
<feature type="transmembrane region" description="Helical" evidence="1">
    <location>
        <begin position="6"/>
        <end position="24"/>
    </location>
</feature>
<dbReference type="InterPro" id="IPR052734">
    <property type="entry name" value="Nod_factor_acetyltransferase"/>
</dbReference>